<keyword evidence="2" id="KW-1185">Reference proteome</keyword>
<evidence type="ECO:0000313" key="2">
    <source>
        <dbReference type="Proteomes" id="UP001106592"/>
    </source>
</evidence>
<accession>A0A9Q3AF22</accession>
<organism evidence="1 2">
    <name type="scientific">Pseudomonas aegrilactucae</name>
    <dbReference type="NCBI Taxonomy" id="2854028"/>
    <lineage>
        <taxon>Bacteria</taxon>
        <taxon>Pseudomonadati</taxon>
        <taxon>Pseudomonadota</taxon>
        <taxon>Gammaproteobacteria</taxon>
        <taxon>Pseudomonadales</taxon>
        <taxon>Pseudomonadaceae</taxon>
        <taxon>Pseudomonas</taxon>
    </lineage>
</organism>
<gene>
    <name evidence="1" type="ORF">KUO17_19965</name>
</gene>
<dbReference type="Proteomes" id="UP001106592">
    <property type="component" value="Unassembled WGS sequence"/>
</dbReference>
<proteinExistence type="predicted"/>
<name>A0A9Q3AF22_9PSED</name>
<sequence length="136" mass="15300">MLHDESSAQLSATLYDITIIEITCRSISPESLAQEIDAFFFDFIDDQPSSDAMIDLSRLPSEHAQALFDAFMAVSQERGYRFGIAYLGCLSDYEGWCVPLDHYPLRQFAQHLLGAMDSDALHPELRDFKFAADLGL</sequence>
<dbReference type="RefSeq" id="WP_217977242.1">
    <property type="nucleotide sequence ID" value="NZ_JAHTBI010000077.1"/>
</dbReference>
<protein>
    <submittedName>
        <fullName evidence="1">Uncharacterized protein</fullName>
    </submittedName>
</protein>
<reference evidence="1" key="1">
    <citation type="journal article" date="2022" name="Int. J. Syst. Evol. Microbiol.">
        <title>Pseudomonas aegrilactucae sp. nov. and Pseudomonas morbosilactucae sp. nov., pathogens causing bacterial rot of lettuce in Japan.</title>
        <authorList>
            <person name="Sawada H."/>
            <person name="Fujikawa T."/>
            <person name="Satou M."/>
        </authorList>
    </citation>
    <scope>NUCLEOTIDE SEQUENCE</scope>
    <source>
        <strain evidence="1">MAFF 301350</strain>
    </source>
</reference>
<dbReference type="AlphaFoldDB" id="A0A9Q3AF22"/>
<comment type="caution">
    <text evidence="1">The sequence shown here is derived from an EMBL/GenBank/DDBJ whole genome shotgun (WGS) entry which is preliminary data.</text>
</comment>
<dbReference type="EMBL" id="JAHTBI010000077">
    <property type="protein sequence ID" value="MBV6289275.1"/>
    <property type="molecule type" value="Genomic_DNA"/>
</dbReference>
<reference evidence="1" key="2">
    <citation type="journal article" date="2023" name="Plant Pathol.">
        <title>Dismantling and reorganizing Pseudomonas marginalis sensu#lato.</title>
        <authorList>
            <person name="Sawada H."/>
            <person name="Fujikawa T."/>
            <person name="Satou M."/>
        </authorList>
    </citation>
    <scope>NUCLEOTIDE SEQUENCE</scope>
    <source>
        <strain evidence="1">MAFF 301350</strain>
    </source>
</reference>
<evidence type="ECO:0000313" key="1">
    <source>
        <dbReference type="EMBL" id="MBV6289275.1"/>
    </source>
</evidence>